<protein>
    <submittedName>
        <fullName evidence="9">ABC transporter, permease protein</fullName>
    </submittedName>
</protein>
<feature type="transmembrane region" description="Helical" evidence="6">
    <location>
        <begin position="766"/>
        <end position="786"/>
    </location>
</feature>
<feature type="transmembrane region" description="Helical" evidence="6">
    <location>
        <begin position="338"/>
        <end position="359"/>
    </location>
</feature>
<dbReference type="PANTHER" id="PTHR30572:SF18">
    <property type="entry name" value="ABC-TYPE MACROLIDE FAMILY EXPORT SYSTEM PERMEASE COMPONENT 2"/>
    <property type="match status" value="1"/>
</dbReference>
<keyword evidence="2" id="KW-1003">Cell membrane</keyword>
<keyword evidence="4 6" id="KW-1133">Transmembrane helix</keyword>
<feature type="domain" description="MacB-like periplasmic core" evidence="8">
    <location>
        <begin position="19"/>
        <end position="192"/>
    </location>
</feature>
<dbReference type="Pfam" id="PF02687">
    <property type="entry name" value="FtsX"/>
    <property type="match status" value="2"/>
</dbReference>
<proteinExistence type="predicted"/>
<feature type="transmembrane region" description="Helical" evidence="6">
    <location>
        <begin position="421"/>
        <end position="441"/>
    </location>
</feature>
<dbReference type="AlphaFoldDB" id="A0A486XPC3"/>
<accession>A0A486XPC3</accession>
<name>A0A486XPC3_9GAMM</name>
<feature type="transmembrane region" description="Helical" evidence="6">
    <location>
        <begin position="282"/>
        <end position="304"/>
    </location>
</feature>
<reference evidence="9" key="1">
    <citation type="submission" date="2019-04" db="EMBL/GenBank/DDBJ databases">
        <authorList>
            <person name="Brambilla D."/>
        </authorList>
    </citation>
    <scope>NUCLEOTIDE SEQUENCE</scope>
    <source>
        <strain evidence="9">BAL1</strain>
    </source>
</reference>
<feature type="domain" description="MacB-like periplasmic core" evidence="8">
    <location>
        <begin position="486"/>
        <end position="639"/>
    </location>
</feature>
<dbReference type="GO" id="GO:0022857">
    <property type="term" value="F:transmembrane transporter activity"/>
    <property type="evidence" value="ECO:0007669"/>
    <property type="project" value="TreeGrafter"/>
</dbReference>
<dbReference type="GO" id="GO:0005886">
    <property type="term" value="C:plasma membrane"/>
    <property type="evidence" value="ECO:0007669"/>
    <property type="project" value="UniProtKB-SubCell"/>
</dbReference>
<sequence length="803" mass="90791">MKDLIKYYLRILGKDKVYTAINMTGLALGVACFTILSLYLVHDLTYDKHHANQSRIYRVNFEWSSSTSSTLSATSSAALGPLLSRTLSDVESYVHFRKLPREQALIQLDRVSYYEDDIYVADDNVFDIFDFEIVAGNRADALTNPNTIVVNRSFAKRYFGEHNPVGQTIMVDGISHKISLVFEDLKDNSHFKYQALIANAGNQIRDNNTLWSLGDGFTYVLLSKGNESLGYHRIFEDFFEKHMTSITRSSGGYYVKLFLEPLADIHLYSTAESDLPRGQFSYIYAFATVALFMLLVACINYINLATAQAAKRNKEISIRKILGASRGQLMLKFMIESMIFAFSALIIGILVVQLVLNFSGLESLIGKELELDITNPLTWVYFLLFGLGLGLVSGVYPAIYLSTMAVSQSSLKSSGGKFRQLLVLLQFTVSISIIIVTLLMFSQVQYMSEKSLGFEKYNRINIDLFGADIIEKLPTLQNEIKKYPGDLQTAKAIRVPWYRSYNDAVEVSHNGQIYSIEVSDTNVGENFLSLMGMTLLAGRDLEPQRDRFSSENNTGNVLVNEAFLKATPWNDALGKSFKIGKRNYNIVGVVKDFHFQDFHHAIRPFVLHPYYPDFADYSDELRANERAQFLVKLDEDKLTDSYKFIEDTFTRFEPNRPFSAKFVDETINDLYVDDRRLMVLIGIFACISVVISCLGLFGLTAFTTERKAKEISVRKILGATPGQLIFMLFKQTLILVVIGALVASFASYFGIQVWLREFKYYSELNFVVFPASAIFTLVVAFVTVYFQANKALNASPVEAIRND</sequence>
<dbReference type="PROSITE" id="PS51257">
    <property type="entry name" value="PROKAR_LIPOPROTEIN"/>
    <property type="match status" value="1"/>
</dbReference>
<comment type="subcellular location">
    <subcellularLocation>
        <location evidence="1">Cell membrane</location>
        <topology evidence="1">Multi-pass membrane protein</topology>
    </subcellularLocation>
</comment>
<evidence type="ECO:0000256" key="6">
    <source>
        <dbReference type="SAM" id="Phobius"/>
    </source>
</evidence>
<evidence type="ECO:0000256" key="4">
    <source>
        <dbReference type="ARBA" id="ARBA00022989"/>
    </source>
</evidence>
<evidence type="ECO:0000259" key="8">
    <source>
        <dbReference type="Pfam" id="PF12704"/>
    </source>
</evidence>
<gene>
    <name evidence="9" type="ORF">BAL341_1414</name>
</gene>
<feature type="transmembrane region" description="Helical" evidence="6">
    <location>
        <begin position="677"/>
        <end position="703"/>
    </location>
</feature>
<evidence type="ECO:0000256" key="5">
    <source>
        <dbReference type="ARBA" id="ARBA00023136"/>
    </source>
</evidence>
<keyword evidence="5 6" id="KW-0472">Membrane</keyword>
<dbReference type="InterPro" id="IPR050250">
    <property type="entry name" value="Macrolide_Exporter_MacB"/>
</dbReference>
<dbReference type="InterPro" id="IPR025857">
    <property type="entry name" value="MacB_PCD"/>
</dbReference>
<feature type="transmembrane region" description="Helical" evidence="6">
    <location>
        <begin position="20"/>
        <end position="41"/>
    </location>
</feature>
<keyword evidence="3 6" id="KW-0812">Transmembrane</keyword>
<dbReference type="InterPro" id="IPR003838">
    <property type="entry name" value="ABC3_permease_C"/>
</dbReference>
<evidence type="ECO:0000313" key="9">
    <source>
        <dbReference type="EMBL" id="VHO03412.1"/>
    </source>
</evidence>
<organism evidence="9">
    <name type="scientific">Rheinheimera sp. BAL341</name>
    <dbReference type="NCBI Taxonomy" id="1708203"/>
    <lineage>
        <taxon>Bacteria</taxon>
        <taxon>Pseudomonadati</taxon>
        <taxon>Pseudomonadota</taxon>
        <taxon>Gammaproteobacteria</taxon>
        <taxon>Chromatiales</taxon>
        <taxon>Chromatiaceae</taxon>
        <taxon>Rheinheimera</taxon>
    </lineage>
</organism>
<feature type="transmembrane region" description="Helical" evidence="6">
    <location>
        <begin position="379"/>
        <end position="401"/>
    </location>
</feature>
<feature type="domain" description="ABC3 transporter permease C-terminal" evidence="7">
    <location>
        <begin position="288"/>
        <end position="404"/>
    </location>
</feature>
<evidence type="ECO:0000256" key="3">
    <source>
        <dbReference type="ARBA" id="ARBA00022692"/>
    </source>
</evidence>
<dbReference type="PANTHER" id="PTHR30572">
    <property type="entry name" value="MEMBRANE COMPONENT OF TRANSPORTER-RELATED"/>
    <property type="match status" value="1"/>
</dbReference>
<feature type="domain" description="ABC3 transporter permease C-terminal" evidence="7">
    <location>
        <begin position="683"/>
        <end position="794"/>
    </location>
</feature>
<dbReference type="EMBL" id="CAAJGR010000082">
    <property type="protein sequence ID" value="VHO03412.1"/>
    <property type="molecule type" value="Genomic_DNA"/>
</dbReference>
<evidence type="ECO:0000256" key="1">
    <source>
        <dbReference type="ARBA" id="ARBA00004651"/>
    </source>
</evidence>
<evidence type="ECO:0000256" key="2">
    <source>
        <dbReference type="ARBA" id="ARBA00022475"/>
    </source>
</evidence>
<dbReference type="Pfam" id="PF12704">
    <property type="entry name" value="MacB_PCD"/>
    <property type="match status" value="2"/>
</dbReference>
<evidence type="ECO:0000259" key="7">
    <source>
        <dbReference type="Pfam" id="PF02687"/>
    </source>
</evidence>
<feature type="transmembrane region" description="Helical" evidence="6">
    <location>
        <begin position="724"/>
        <end position="746"/>
    </location>
</feature>